<evidence type="ECO:0000313" key="3">
    <source>
        <dbReference type="Proteomes" id="UP001303473"/>
    </source>
</evidence>
<keyword evidence="1" id="KW-0175">Coiled coil</keyword>
<dbReference type="Proteomes" id="UP001303473">
    <property type="component" value="Unassembled WGS sequence"/>
</dbReference>
<evidence type="ECO:0000256" key="1">
    <source>
        <dbReference type="SAM" id="Coils"/>
    </source>
</evidence>
<comment type="caution">
    <text evidence="2">The sequence shown here is derived from an EMBL/GenBank/DDBJ whole genome shotgun (WGS) entry which is preliminary data.</text>
</comment>
<feature type="coiled-coil region" evidence="1">
    <location>
        <begin position="155"/>
        <end position="182"/>
    </location>
</feature>
<reference evidence="3" key="1">
    <citation type="journal article" date="2023" name="Mol. Phylogenet. Evol.">
        <title>Genome-scale phylogeny and comparative genomics of the fungal order Sordariales.</title>
        <authorList>
            <person name="Hensen N."/>
            <person name="Bonometti L."/>
            <person name="Westerberg I."/>
            <person name="Brannstrom I.O."/>
            <person name="Guillou S."/>
            <person name="Cros-Aarteil S."/>
            <person name="Calhoun S."/>
            <person name="Haridas S."/>
            <person name="Kuo A."/>
            <person name="Mondo S."/>
            <person name="Pangilinan J."/>
            <person name="Riley R."/>
            <person name="LaButti K."/>
            <person name="Andreopoulos B."/>
            <person name="Lipzen A."/>
            <person name="Chen C."/>
            <person name="Yan M."/>
            <person name="Daum C."/>
            <person name="Ng V."/>
            <person name="Clum A."/>
            <person name="Steindorff A."/>
            <person name="Ohm R.A."/>
            <person name="Martin F."/>
            <person name="Silar P."/>
            <person name="Natvig D.O."/>
            <person name="Lalanne C."/>
            <person name="Gautier V."/>
            <person name="Ament-Velasquez S.L."/>
            <person name="Kruys A."/>
            <person name="Hutchinson M.I."/>
            <person name="Powell A.J."/>
            <person name="Barry K."/>
            <person name="Miller A.N."/>
            <person name="Grigoriev I.V."/>
            <person name="Debuchy R."/>
            <person name="Gladieux P."/>
            <person name="Hiltunen Thoren M."/>
            <person name="Johannesson H."/>
        </authorList>
    </citation>
    <scope>NUCLEOTIDE SEQUENCE [LARGE SCALE GENOMIC DNA]</scope>
    <source>
        <strain evidence="3">CBS 340.73</strain>
    </source>
</reference>
<gene>
    <name evidence="2" type="ORF">QBC46DRAFT_359480</name>
</gene>
<keyword evidence="3" id="KW-1185">Reference proteome</keyword>
<dbReference type="AlphaFoldDB" id="A0AAN6MUM6"/>
<accession>A0AAN6MUM6</accession>
<name>A0AAN6MUM6_9PEZI</name>
<organism evidence="2 3">
    <name type="scientific">Diplogelasinospora grovesii</name>
    <dbReference type="NCBI Taxonomy" id="303347"/>
    <lineage>
        <taxon>Eukaryota</taxon>
        <taxon>Fungi</taxon>
        <taxon>Dikarya</taxon>
        <taxon>Ascomycota</taxon>
        <taxon>Pezizomycotina</taxon>
        <taxon>Sordariomycetes</taxon>
        <taxon>Sordariomycetidae</taxon>
        <taxon>Sordariales</taxon>
        <taxon>Diplogelasinosporaceae</taxon>
        <taxon>Diplogelasinospora</taxon>
    </lineage>
</organism>
<dbReference type="EMBL" id="MU854079">
    <property type="protein sequence ID" value="KAK3933745.1"/>
    <property type="molecule type" value="Genomic_DNA"/>
</dbReference>
<sequence>MNTHPATSALMHPQSLRQIHNETSSFSVGLTGSIQSSPSNFSAASGKSLSTQDGSYTHVLTPAQAATYALHAAISVEQQNPQMVSFQGQMAATPYTAVQVMTQQATPLQQQSQPVTYKTEAPVPEQQKSVLLQQGSLADSRCNQETEASVLGCRLANVETKVALLEQLVQQLNEERAEVQLLWQLLTGSYAEVSHLQEQVRVLMQERLWLLGILQRDAGGLDPSPALCVSL</sequence>
<evidence type="ECO:0000313" key="2">
    <source>
        <dbReference type="EMBL" id="KAK3933745.1"/>
    </source>
</evidence>
<protein>
    <submittedName>
        <fullName evidence="2">Uncharacterized protein</fullName>
    </submittedName>
</protein>
<proteinExistence type="predicted"/>